<evidence type="ECO:0000259" key="2">
    <source>
        <dbReference type="Pfam" id="PF12680"/>
    </source>
</evidence>
<dbReference type="InterPro" id="IPR037401">
    <property type="entry name" value="SnoaL-like"/>
</dbReference>
<dbReference type="Pfam" id="PF12680">
    <property type="entry name" value="SnoaL_2"/>
    <property type="match status" value="1"/>
</dbReference>
<proteinExistence type="predicted"/>
<accession>A0ABU9IAI5</accession>
<dbReference type="PANTHER" id="PTHR41252">
    <property type="entry name" value="BLR2505 PROTEIN"/>
    <property type="match status" value="1"/>
</dbReference>
<dbReference type="Proteomes" id="UP001497045">
    <property type="component" value="Unassembled WGS sequence"/>
</dbReference>
<evidence type="ECO:0000313" key="3">
    <source>
        <dbReference type="EMBL" id="MEL1249162.1"/>
    </source>
</evidence>
<reference evidence="3 4" key="1">
    <citation type="submission" date="2024-04" db="EMBL/GenBank/DDBJ databases">
        <title>Aurantiacibacter sp. DGU6 16S ribosomal RNA gene Genome sequencing and assembly.</title>
        <authorList>
            <person name="Park S."/>
        </authorList>
    </citation>
    <scope>NUCLEOTIDE SEQUENCE [LARGE SCALE GENOMIC DNA]</scope>
    <source>
        <strain evidence="3 4">DGU6</strain>
    </source>
</reference>
<protein>
    <submittedName>
        <fullName evidence="3">Nuclear transport factor 2 family protein</fullName>
    </submittedName>
</protein>
<keyword evidence="4" id="KW-1185">Reference proteome</keyword>
<dbReference type="EMBL" id="JBBYHV010000001">
    <property type="protein sequence ID" value="MEL1249162.1"/>
    <property type="molecule type" value="Genomic_DNA"/>
</dbReference>
<dbReference type="PROSITE" id="PS51257">
    <property type="entry name" value="PROKAR_LIPOPROTEIN"/>
    <property type="match status" value="1"/>
</dbReference>
<dbReference type="RefSeq" id="WP_341671703.1">
    <property type="nucleotide sequence ID" value="NZ_JBBYHV010000001.1"/>
</dbReference>
<feature type="domain" description="SnoaL-like" evidence="2">
    <location>
        <begin position="37"/>
        <end position="145"/>
    </location>
</feature>
<feature type="chain" id="PRO_5046081403" evidence="1">
    <location>
        <begin position="20"/>
        <end position="164"/>
    </location>
</feature>
<comment type="caution">
    <text evidence="3">The sequence shown here is derived from an EMBL/GenBank/DDBJ whole genome shotgun (WGS) entry which is preliminary data.</text>
</comment>
<sequence>MKKAIIMAAALGLAACQPAETNTAVEETEASNAAEVVQGFYGAIAEGDMETVASLLAEDVSWSEAEGSPLAGGNPYIGFEAMGAGVFGPINEAFADFAGTPEQFTTEGNRVVVEGRYTGTQRETGEALDAPFVHVFTVEGDQIVEFQQYTDTWQWRRLTGTLED</sequence>
<gene>
    <name evidence="3" type="ORF">AAEO60_00600</name>
</gene>
<evidence type="ECO:0000313" key="4">
    <source>
        <dbReference type="Proteomes" id="UP001497045"/>
    </source>
</evidence>
<organism evidence="3 4">
    <name type="scientific">Aurantiacibacter gilvus</name>
    <dbReference type="NCBI Taxonomy" id="3139141"/>
    <lineage>
        <taxon>Bacteria</taxon>
        <taxon>Pseudomonadati</taxon>
        <taxon>Pseudomonadota</taxon>
        <taxon>Alphaproteobacteria</taxon>
        <taxon>Sphingomonadales</taxon>
        <taxon>Erythrobacteraceae</taxon>
        <taxon>Aurantiacibacter</taxon>
    </lineage>
</organism>
<keyword evidence="1" id="KW-0732">Signal</keyword>
<feature type="signal peptide" evidence="1">
    <location>
        <begin position="1"/>
        <end position="19"/>
    </location>
</feature>
<dbReference type="SUPFAM" id="SSF54427">
    <property type="entry name" value="NTF2-like"/>
    <property type="match status" value="1"/>
</dbReference>
<dbReference type="InterPro" id="IPR032710">
    <property type="entry name" value="NTF2-like_dom_sf"/>
</dbReference>
<evidence type="ECO:0000256" key="1">
    <source>
        <dbReference type="SAM" id="SignalP"/>
    </source>
</evidence>
<dbReference type="Gene3D" id="3.10.450.50">
    <property type="match status" value="1"/>
</dbReference>
<dbReference type="PANTHER" id="PTHR41252:SF1">
    <property type="entry name" value="BLR2505 PROTEIN"/>
    <property type="match status" value="1"/>
</dbReference>
<name>A0ABU9IAI5_9SPHN</name>